<feature type="compositionally biased region" description="Polar residues" evidence="1">
    <location>
        <begin position="1372"/>
        <end position="1390"/>
    </location>
</feature>
<feature type="region of interest" description="Disordered" evidence="1">
    <location>
        <begin position="314"/>
        <end position="405"/>
    </location>
</feature>
<evidence type="ECO:0008006" key="4">
    <source>
        <dbReference type="Google" id="ProtNLM"/>
    </source>
</evidence>
<feature type="compositionally biased region" description="Polar residues" evidence="1">
    <location>
        <begin position="1180"/>
        <end position="1189"/>
    </location>
</feature>
<feature type="compositionally biased region" description="Basic residues" evidence="1">
    <location>
        <begin position="572"/>
        <end position="583"/>
    </location>
</feature>
<sequence length="1644" mass="175754">MIDGKGLPVSQADGQETRVGCADWATAYPSGIPLNYNMAHHVGEEYPKFYIESYLPIMFYTEPPEDLKAIFSTKNGQLKPRRLEHVLPRRELKLWDAEKIQNTANSVRKKFWANMRSMPEPKAWADLYDYFDAHDIYYEGALNLWNLICQLWQENQNLLPDLYRTMSCEISIWADEWLEQPGHKEALLAWDAEETIDILNILSNEEMKDLRGVNAVDLVLARATLVHCRDQLKKIESSLPQPYPGNSLKDNWAEVNKWLAGQPVGKTTSGLFGSQDRPVIVCSSMYKDQATSIDAPISDAVPATGELAGLLGESAADGVPKGESQPQQSQDLVGHHQATHEPGTNLEPSVAVASPRKSSKSVTDAGKNDDKTPRAGRIGAQKKANVSPSVAKTQHHESLGLPTGTVMGGGYVNSLQMGSGMNLNNPGLVYNGTQFFRPFDSIAFQSVGADFSMMGKQQSPMEFYPQPPGFSHASEMGTAKNMNPMFKMPKNSTRAADEFCNPDSQRLSSLNPPRQRSNTNTTITSSHRAYTGTPMQTKNACNFRNNDSRGFHSGANIHGGWIQDGNHDLHGPTHRRSPQKHNGHAQGLGRQRAWPKVPSNGTPCPNAGPSDTYWDYIPCSCSICETRNRSVHISFKPQLQTSIPDAEIRETIHREMARYGEVEHVFPYKKAVGSALAYTARFKSAARIMEAANAPNIVCRELSCNIVTSAPYRSDYGAEWARMNGSQLLHGGNGRRNSFTQRNAVYGGQRPRLMSNATVTSQGSPRRASGSTPSATSSVMMHQLALPPNYFTPGIGNNGSFFPPQAATGAGAIASMGPVLPVGKIAQSPAQQYHPWYHAQAPGVSMPPCPAVPESGARARQDTEKGAASIASKDKAQRRPELSGAGNLSGIKLQGEHFDVATDTVRTLSKACTVRLPRSPEQSEEDATSKKMDAGRREATQKAKFFASNDAKNDIGSAGVGTPKAATEEVAVPTTYASMLKIGSNQPSPVKMFDQGSVGSSAAQTPTKVTTPRPSERAPIAQADDPFVSTSTNPSEAHVGPLATTSDGKGKPKSLTTVTSEPSGRRWRQSEICDAGEGDEPIVARSCSQQQAGTQQEGSSSIPRNFSKSSVTPNGKSSKKKTSKRKKKMTGGDVLTTGAIQHPGVDSAGNTKLISATSPERIGHQPDEHLLSPSKRTSKESPASQSPSKRLQDDSNKEVCQHDTTGHPDITVTPVDADSSSGTQAHPEAVDSVHAADGPEKPKALNIHVPDSSLELPVASSPATVDGSSVAESWHSAKSRQTSVESLKAGNKLRDSANQPSTPPASSCGDASSTPRRVVSAGSALNPKAREFASPAGGLLKRASAVDLRGLVPLGLGAQHRVYHQQHRHQDSIVSDTSSHTATPGCTPKNTKGHNRGNNERDESISPPPGAKPSFALRPAAVTYAPSTRAASPPGNAFSAQHASIEEQLNHTRHYEGGKKVYQPGLDTQSQPGVDTQSQPGVDTQSQPGVDTQSQPGHVEHPDVMPLDAISTEKSHTNSATCSDVARSRQPKHKKSKQQGPSGSSGNGKAKRGEKVAEGTTDSVSGPGLGAAEFPALPSPSKDDADATKGLTAFGALTKLTSPLKSAMSKLTSGGVPKGEGTGSLPAKQKEVDDSSAGKEDSKQ</sequence>
<comment type="caution">
    <text evidence="2">The sequence shown here is derived from an EMBL/GenBank/DDBJ whole genome shotgun (WGS) entry which is preliminary data.</text>
</comment>
<feature type="compositionally biased region" description="Basic and acidic residues" evidence="1">
    <location>
        <begin position="1161"/>
        <end position="1170"/>
    </location>
</feature>
<feature type="compositionally biased region" description="Basic residues" evidence="1">
    <location>
        <begin position="1117"/>
        <end position="1129"/>
    </location>
</feature>
<feature type="compositionally biased region" description="Polar residues" evidence="1">
    <location>
        <begin position="1599"/>
        <end position="1612"/>
    </location>
</feature>
<reference evidence="2" key="1">
    <citation type="journal article" date="2021" name="Mol. Plant Pathol.">
        <title>A 20-kb lineage-specific genomic region tames virulence in pathogenic amphidiploid Verticillium longisporum.</title>
        <authorList>
            <person name="Harting R."/>
            <person name="Starke J."/>
            <person name="Kusch H."/>
            <person name="Poggeler S."/>
            <person name="Maurus I."/>
            <person name="Schluter R."/>
            <person name="Landesfeind M."/>
            <person name="Bulla I."/>
            <person name="Nowrousian M."/>
            <person name="de Jonge R."/>
            <person name="Stahlhut G."/>
            <person name="Hoff K.J."/>
            <person name="Asshauer K.P."/>
            <person name="Thurmer A."/>
            <person name="Stanke M."/>
            <person name="Daniel R."/>
            <person name="Morgenstern B."/>
            <person name="Thomma B.P.H.J."/>
            <person name="Kronstad J.W."/>
            <person name="Braus-Stromeyer S.A."/>
            <person name="Braus G.H."/>
        </authorList>
    </citation>
    <scope>NUCLEOTIDE SEQUENCE</scope>
    <source>
        <strain evidence="2">Vl32</strain>
    </source>
</reference>
<feature type="compositionally biased region" description="Polar residues" evidence="1">
    <location>
        <begin position="755"/>
        <end position="779"/>
    </location>
</feature>
<evidence type="ECO:0000313" key="3">
    <source>
        <dbReference type="Proteomes" id="UP000689129"/>
    </source>
</evidence>
<feature type="region of interest" description="Disordered" evidence="1">
    <location>
        <begin position="754"/>
        <end position="779"/>
    </location>
</feature>
<feature type="region of interest" description="Disordered" evidence="1">
    <location>
        <begin position="503"/>
        <end position="538"/>
    </location>
</feature>
<proteinExistence type="predicted"/>
<feature type="region of interest" description="Disordered" evidence="1">
    <location>
        <begin position="1362"/>
        <end position="1415"/>
    </location>
</feature>
<feature type="region of interest" description="Disordered" evidence="1">
    <location>
        <begin position="571"/>
        <end position="597"/>
    </location>
</feature>
<feature type="compositionally biased region" description="Basic and acidic residues" evidence="1">
    <location>
        <begin position="927"/>
        <end position="936"/>
    </location>
</feature>
<feature type="region of interest" description="Disordered" evidence="1">
    <location>
        <begin position="985"/>
        <end position="1336"/>
    </location>
</feature>
<dbReference type="EMBL" id="JAEMWZ010000050">
    <property type="protein sequence ID" value="KAG7139897.1"/>
    <property type="molecule type" value="Genomic_DNA"/>
</dbReference>
<feature type="compositionally biased region" description="Polar residues" evidence="1">
    <location>
        <begin position="1466"/>
        <end position="1496"/>
    </location>
</feature>
<accession>A0A8I2ZVL5</accession>
<feature type="compositionally biased region" description="Basic and acidic residues" evidence="1">
    <location>
        <begin position="1190"/>
        <end position="1206"/>
    </location>
</feature>
<feature type="compositionally biased region" description="Polar residues" evidence="1">
    <location>
        <begin position="997"/>
        <end position="1013"/>
    </location>
</feature>
<feature type="compositionally biased region" description="Polar residues" evidence="1">
    <location>
        <begin position="1086"/>
        <end position="1115"/>
    </location>
</feature>
<gene>
    <name evidence="2" type="ORF">HYQ45_003228</name>
</gene>
<feature type="region of interest" description="Disordered" evidence="1">
    <location>
        <begin position="915"/>
        <end position="936"/>
    </location>
</feature>
<feature type="compositionally biased region" description="Polar residues" evidence="1">
    <location>
        <begin position="1148"/>
        <end position="1158"/>
    </location>
</feature>
<feature type="compositionally biased region" description="Basic and acidic residues" evidence="1">
    <location>
        <begin position="872"/>
        <end position="881"/>
    </location>
</feature>
<dbReference type="Proteomes" id="UP000689129">
    <property type="component" value="Unassembled WGS sequence"/>
</dbReference>
<feature type="region of interest" description="Disordered" evidence="1">
    <location>
        <begin position="847"/>
        <end position="889"/>
    </location>
</feature>
<feature type="region of interest" description="Disordered" evidence="1">
    <location>
        <begin position="1458"/>
        <end position="1644"/>
    </location>
</feature>
<feature type="compositionally biased region" description="Basic and acidic residues" evidence="1">
    <location>
        <begin position="1628"/>
        <end position="1644"/>
    </location>
</feature>
<name>A0A8I2ZVL5_VERLO</name>
<feature type="compositionally biased region" description="Polar residues" evidence="1">
    <location>
        <begin position="1261"/>
        <end position="1271"/>
    </location>
</feature>
<organism evidence="2 3">
    <name type="scientific">Verticillium longisporum</name>
    <name type="common">Verticillium dahliae var. longisporum</name>
    <dbReference type="NCBI Taxonomy" id="100787"/>
    <lineage>
        <taxon>Eukaryota</taxon>
        <taxon>Fungi</taxon>
        <taxon>Dikarya</taxon>
        <taxon>Ascomycota</taxon>
        <taxon>Pezizomycotina</taxon>
        <taxon>Sordariomycetes</taxon>
        <taxon>Hypocreomycetidae</taxon>
        <taxon>Glomerellales</taxon>
        <taxon>Plectosphaerellaceae</taxon>
        <taxon>Verticillium</taxon>
    </lineage>
</organism>
<protein>
    <recommendedName>
        <fullName evidence="4">RRM domain-containing protein</fullName>
    </recommendedName>
</protein>
<dbReference type="OrthoDB" id="3941926at2759"/>
<evidence type="ECO:0000256" key="1">
    <source>
        <dbReference type="SAM" id="MobiDB-lite"/>
    </source>
</evidence>
<feature type="compositionally biased region" description="Low complexity" evidence="1">
    <location>
        <begin position="1538"/>
        <end position="1548"/>
    </location>
</feature>
<evidence type="ECO:0000313" key="2">
    <source>
        <dbReference type="EMBL" id="KAG7139897.1"/>
    </source>
</evidence>